<evidence type="ECO:0000313" key="3">
    <source>
        <dbReference type="Proteomes" id="UP000027222"/>
    </source>
</evidence>
<evidence type="ECO:0000313" key="2">
    <source>
        <dbReference type="EMBL" id="KDR71542.1"/>
    </source>
</evidence>
<dbReference type="CDD" id="cd02440">
    <property type="entry name" value="AdoMet_MTases"/>
    <property type="match status" value="1"/>
</dbReference>
<dbReference type="AlphaFoldDB" id="A0A067SNE3"/>
<dbReference type="Proteomes" id="UP000027222">
    <property type="component" value="Unassembled WGS sequence"/>
</dbReference>
<dbReference type="Gene3D" id="3.40.50.150">
    <property type="entry name" value="Vaccinia Virus protein VP39"/>
    <property type="match status" value="1"/>
</dbReference>
<dbReference type="SUPFAM" id="SSF53335">
    <property type="entry name" value="S-adenosyl-L-methionine-dependent methyltransferases"/>
    <property type="match status" value="1"/>
</dbReference>
<dbReference type="Pfam" id="PF13489">
    <property type="entry name" value="Methyltransf_23"/>
    <property type="match status" value="1"/>
</dbReference>
<reference evidence="3" key="1">
    <citation type="journal article" date="2014" name="Proc. Natl. Acad. Sci. U.S.A.">
        <title>Extensive sampling of basidiomycete genomes demonstrates inadequacy of the white-rot/brown-rot paradigm for wood decay fungi.</title>
        <authorList>
            <person name="Riley R."/>
            <person name="Salamov A.A."/>
            <person name="Brown D.W."/>
            <person name="Nagy L.G."/>
            <person name="Floudas D."/>
            <person name="Held B.W."/>
            <person name="Levasseur A."/>
            <person name="Lombard V."/>
            <person name="Morin E."/>
            <person name="Otillar R."/>
            <person name="Lindquist E.A."/>
            <person name="Sun H."/>
            <person name="LaButti K.M."/>
            <person name="Schmutz J."/>
            <person name="Jabbour D."/>
            <person name="Luo H."/>
            <person name="Baker S.E."/>
            <person name="Pisabarro A.G."/>
            <person name="Walton J.D."/>
            <person name="Blanchette R.A."/>
            <person name="Henrissat B."/>
            <person name="Martin F."/>
            <person name="Cullen D."/>
            <person name="Hibbett D.S."/>
            <person name="Grigoriev I.V."/>
        </authorList>
    </citation>
    <scope>NUCLEOTIDE SEQUENCE [LARGE SCALE GENOMIC DNA]</scope>
    <source>
        <strain evidence="3">CBS 339.88</strain>
    </source>
</reference>
<dbReference type="STRING" id="685588.A0A067SNE3"/>
<gene>
    <name evidence="2" type="ORF">GALMADRAFT_253876</name>
</gene>
<dbReference type="HOGENOM" id="CLU_037990_6_2_1"/>
<proteinExistence type="predicted"/>
<dbReference type="EMBL" id="KL142392">
    <property type="protein sequence ID" value="KDR71542.1"/>
    <property type="molecule type" value="Genomic_DNA"/>
</dbReference>
<accession>A0A067SNE3</accession>
<organism evidence="2 3">
    <name type="scientific">Galerina marginata (strain CBS 339.88)</name>
    <dbReference type="NCBI Taxonomy" id="685588"/>
    <lineage>
        <taxon>Eukaryota</taxon>
        <taxon>Fungi</taxon>
        <taxon>Dikarya</taxon>
        <taxon>Basidiomycota</taxon>
        <taxon>Agaricomycotina</taxon>
        <taxon>Agaricomycetes</taxon>
        <taxon>Agaricomycetidae</taxon>
        <taxon>Agaricales</taxon>
        <taxon>Agaricineae</taxon>
        <taxon>Strophariaceae</taxon>
        <taxon>Galerina</taxon>
    </lineage>
</organism>
<dbReference type="InterPro" id="IPR029063">
    <property type="entry name" value="SAM-dependent_MTases_sf"/>
</dbReference>
<dbReference type="OrthoDB" id="540004at2759"/>
<evidence type="ECO:0008006" key="4">
    <source>
        <dbReference type="Google" id="ProtNLM"/>
    </source>
</evidence>
<keyword evidence="3" id="KW-1185">Reference proteome</keyword>
<dbReference type="PANTHER" id="PTHR45036">
    <property type="entry name" value="METHYLTRANSFERASE LIKE 7B"/>
    <property type="match status" value="1"/>
</dbReference>
<dbReference type="InterPro" id="IPR052356">
    <property type="entry name" value="Thiol_S-MT"/>
</dbReference>
<dbReference type="PANTHER" id="PTHR45036:SF1">
    <property type="entry name" value="METHYLTRANSFERASE LIKE 7A"/>
    <property type="match status" value="1"/>
</dbReference>
<sequence>MRLVNALSLLFDLRLAISIAIFPTLKALIWEPSLLLRPHALSRVFMANVWAGFANGTDEGGRLVKEQLITPNAYGVVLDIGAGHGHSVRYFNRARVSRYVALEPNALMHKKLRAQANEAGFHESDGTLLIISCGVEDTQSISSALSMSLPSPRSPRHDQASFPSPNTPVDTIISVLTLCTIPEPQKNIRRLVRDVLKPGGQLLIYEHVLSPREDVAWWQRFWAPVWAVAFDGCRMDRASDVWLREMKVSGEDGMSAWREVQTWGKEGEDVENLFWHSVGKFVKQ</sequence>
<feature type="region of interest" description="Disordered" evidence="1">
    <location>
        <begin position="144"/>
        <end position="166"/>
    </location>
</feature>
<name>A0A067SNE3_GALM3</name>
<evidence type="ECO:0000256" key="1">
    <source>
        <dbReference type="SAM" id="MobiDB-lite"/>
    </source>
</evidence>
<protein>
    <recommendedName>
        <fullName evidence="4">Methyltransferase type 11 domain-containing protein</fullName>
    </recommendedName>
</protein>